<evidence type="ECO:0000313" key="1">
    <source>
        <dbReference type="EMBL" id="KAK2654387.1"/>
    </source>
</evidence>
<sequence>MICFNQRKVFDSQEFEALAVVLPIQDLKWEKKNIWKNQKFRIFMIINVRPSNPGMEPSTFCWGVRYKTRSTSAVEASILDKPSWKEDKLEQFGELKFVWPCNGNGKSTTYCWI</sequence>
<evidence type="ECO:0000313" key="2">
    <source>
        <dbReference type="Proteomes" id="UP001280121"/>
    </source>
</evidence>
<accession>A0AAE0CKE2</accession>
<dbReference type="AlphaFoldDB" id="A0AAE0CKE2"/>
<name>A0AAE0CKE2_9ROSI</name>
<keyword evidence="2" id="KW-1185">Reference proteome</keyword>
<dbReference type="Proteomes" id="UP001280121">
    <property type="component" value="Unassembled WGS sequence"/>
</dbReference>
<comment type="caution">
    <text evidence="1">The sequence shown here is derived from an EMBL/GenBank/DDBJ whole genome shotgun (WGS) entry which is preliminary data.</text>
</comment>
<proteinExistence type="predicted"/>
<protein>
    <submittedName>
        <fullName evidence="1">Uncharacterized protein</fullName>
    </submittedName>
</protein>
<reference evidence="1" key="1">
    <citation type="journal article" date="2023" name="Plant J.">
        <title>Genome sequences and population genomics provide insights into the demographic history, inbreeding, and mutation load of two 'living fossil' tree species of Dipteronia.</title>
        <authorList>
            <person name="Feng Y."/>
            <person name="Comes H.P."/>
            <person name="Chen J."/>
            <person name="Zhu S."/>
            <person name="Lu R."/>
            <person name="Zhang X."/>
            <person name="Li P."/>
            <person name="Qiu J."/>
            <person name="Olsen K.M."/>
            <person name="Qiu Y."/>
        </authorList>
    </citation>
    <scope>NUCLEOTIDE SEQUENCE</scope>
    <source>
        <strain evidence="1">KIB01</strain>
    </source>
</reference>
<dbReference type="EMBL" id="JANJYI010000004">
    <property type="protein sequence ID" value="KAK2654387.1"/>
    <property type="molecule type" value="Genomic_DNA"/>
</dbReference>
<gene>
    <name evidence="1" type="ORF">Ddye_014243</name>
</gene>
<organism evidence="1 2">
    <name type="scientific">Dipteronia dyeriana</name>
    <dbReference type="NCBI Taxonomy" id="168575"/>
    <lineage>
        <taxon>Eukaryota</taxon>
        <taxon>Viridiplantae</taxon>
        <taxon>Streptophyta</taxon>
        <taxon>Embryophyta</taxon>
        <taxon>Tracheophyta</taxon>
        <taxon>Spermatophyta</taxon>
        <taxon>Magnoliopsida</taxon>
        <taxon>eudicotyledons</taxon>
        <taxon>Gunneridae</taxon>
        <taxon>Pentapetalae</taxon>
        <taxon>rosids</taxon>
        <taxon>malvids</taxon>
        <taxon>Sapindales</taxon>
        <taxon>Sapindaceae</taxon>
        <taxon>Hippocastanoideae</taxon>
        <taxon>Acereae</taxon>
        <taxon>Dipteronia</taxon>
    </lineage>
</organism>